<proteinExistence type="predicted"/>
<feature type="transmembrane region" description="Helical" evidence="1">
    <location>
        <begin position="165"/>
        <end position="186"/>
    </location>
</feature>
<keyword evidence="3" id="KW-1185">Reference proteome</keyword>
<keyword evidence="1" id="KW-0472">Membrane</keyword>
<protein>
    <recommendedName>
        <fullName evidence="4">RGS domain-containing protein</fullName>
    </recommendedName>
</protein>
<evidence type="ECO:0008006" key="4">
    <source>
        <dbReference type="Google" id="ProtNLM"/>
    </source>
</evidence>
<accession>X6P0Z8</accession>
<evidence type="ECO:0000256" key="1">
    <source>
        <dbReference type="SAM" id="Phobius"/>
    </source>
</evidence>
<dbReference type="EMBL" id="ASPP01005068">
    <property type="protein sequence ID" value="ETO31222.1"/>
    <property type="molecule type" value="Genomic_DNA"/>
</dbReference>
<comment type="caution">
    <text evidence="2">The sequence shown here is derived from an EMBL/GenBank/DDBJ whole genome shotgun (WGS) entry which is preliminary data.</text>
</comment>
<gene>
    <name evidence="2" type="ORF">RFI_05895</name>
</gene>
<evidence type="ECO:0000313" key="3">
    <source>
        <dbReference type="Proteomes" id="UP000023152"/>
    </source>
</evidence>
<name>X6P0Z8_RETFI</name>
<dbReference type="AlphaFoldDB" id="X6P0Z8"/>
<keyword evidence="1" id="KW-1133">Transmembrane helix</keyword>
<organism evidence="2 3">
    <name type="scientific">Reticulomyxa filosa</name>
    <dbReference type="NCBI Taxonomy" id="46433"/>
    <lineage>
        <taxon>Eukaryota</taxon>
        <taxon>Sar</taxon>
        <taxon>Rhizaria</taxon>
        <taxon>Retaria</taxon>
        <taxon>Foraminifera</taxon>
        <taxon>Monothalamids</taxon>
        <taxon>Reticulomyxidae</taxon>
        <taxon>Reticulomyxa</taxon>
    </lineage>
</organism>
<keyword evidence="1" id="KW-0812">Transmembrane</keyword>
<dbReference type="Proteomes" id="UP000023152">
    <property type="component" value="Unassembled WGS sequence"/>
</dbReference>
<feature type="non-terminal residue" evidence="2">
    <location>
        <position position="272"/>
    </location>
</feature>
<feature type="transmembrane region" description="Helical" evidence="1">
    <location>
        <begin position="64"/>
        <end position="83"/>
    </location>
</feature>
<evidence type="ECO:0000313" key="2">
    <source>
        <dbReference type="EMBL" id="ETO31222.1"/>
    </source>
</evidence>
<feature type="transmembrane region" description="Helical" evidence="1">
    <location>
        <begin position="36"/>
        <end position="57"/>
    </location>
</feature>
<reference evidence="2 3" key="1">
    <citation type="journal article" date="2013" name="Curr. Biol.">
        <title>The Genome of the Foraminiferan Reticulomyxa filosa.</title>
        <authorList>
            <person name="Glockner G."/>
            <person name="Hulsmann N."/>
            <person name="Schleicher M."/>
            <person name="Noegel A.A."/>
            <person name="Eichinger L."/>
            <person name="Gallinger C."/>
            <person name="Pawlowski J."/>
            <person name="Sierra R."/>
            <person name="Euteneuer U."/>
            <person name="Pillet L."/>
            <person name="Moustafa A."/>
            <person name="Platzer M."/>
            <person name="Groth M."/>
            <person name="Szafranski K."/>
            <person name="Schliwa M."/>
        </authorList>
    </citation>
    <scope>NUCLEOTIDE SEQUENCE [LARGE SCALE GENOMIC DNA]</scope>
</reference>
<sequence length="272" mass="31490">MNTFQAIPTGCYVCLGLLLAWNIPKYKDYFGVREEAIATLKLGVVCLAMYFFVYVVFRQQMDSFVKALVFTSTYFCVLFLMVMRSTWWVLRKQYPFIEAHLRKTNVRIAGLFVRQSNSSAFPHSHPPLSNGTVLDLTNVLKDLNGFELFMEHLFSGKFSYMHTCMYVYAYAVYVCMYAYTYAQLCIRKKKKKKKRICLRKFAMLFGIEPSDVEVAADPFGDQFVLSAGLPQSSIVNDEKLSDEQKVISLIEKYITTGAQYEVNLSYDMRMNY</sequence>